<feature type="region of interest" description="Disordered" evidence="2">
    <location>
        <begin position="1"/>
        <end position="23"/>
    </location>
</feature>
<sequence>MEAMKPQISLGGPPRKAVGGSQQTLTDWPSYASVAAAATTAASVTTTVAMAPSAAAPSAAAPAASPPGPARAQRVAEEVHSYLDALAACCAAGSRAAASFGRALDGTPLGEAAVGFAEAQEVVRSTAGALAALVRAEVSKVARGLGPTAPGDGAERGRQDIQVMGSCLSMLVQLQCSVLSQGVKTLLPVARALGHELAGDLLAPDAGRTSPDPDTEQRDALQTWRQAVQATAALRGRAPDGTLVGREVQKLFCCQGNHVAEAQLRELNSQVDHALQAYMQALERLHQSEFSMKAGFHRSPSHTEEVLQDCCIEAEAQQAGMSRLSEALVALELPTVSLHIGSAHLKGVPSSSLATADNLAAKMQAMRAFLKEALGVTTTSSSSQRDGAGDAGGTGGTVKIVPCNELGSNGGGVPAAAATLTGANGPPVASGAGHKTLTAEEELGRETLGHVCPSVWRGACKTAVQLLFGQAGLVVVDTAEVENREAYTPQISQEGDKIVVQVPSTWCVKEDPATMSLLRRWLDPERSVALVDVLYTATLEPARWRAGRAQALPCIQLLLRREAADSPSMAELPECTAASAKPSGGFQKTFSRLTSRLTKKHAASVTFQGAAKAGPSRHDEDKKAACAFVPAPPSAVGGAGSWKAASGPLAKLASSGSPARGGAGCGGATGAAAAAVAAGSSVKRGTGLNLPSDQEMQEVIDFLSGVGLSKSQQPSPMNQRRTPDPGAPFPPRYTGGGGGGGGGAGGGFPPPMLGALGPTTLFKGSPHGPGSGAAALPPPLTPQQQQQQQAAQVAQAAQAAAGIWSAWELHGRLGPGPGEGTAKTAHVRNNTWPNRFQPDGLCGVPEAFLSLDPAVKGDPEYARYVTGLAQVLQHQQQQKSSQHQHGPGHRAAPSSQAQPALGEAVAAGEWRSAPAAREIGEAARAWQCKESFLPKVAPGTGWLGLGGRPAQHGEEPLPANGHACFSMFSGPDLVAAVSQRRRHSSGEQQVAAVLSMPRAPPDTVSQEKTKTWPLKSPWMAASTLVPTSTAPYPDAVPPVPWYEDSAAPAVFPPSVWSTEACDGTAAVATAEFTQYIPHQPGAGAATQRLGAPGYGQGPGGERRVYTRPY</sequence>
<proteinExistence type="predicted"/>
<feature type="coiled-coil region" evidence="1">
    <location>
        <begin position="257"/>
        <end position="284"/>
    </location>
</feature>
<feature type="region of interest" description="Disordered" evidence="2">
    <location>
        <begin position="707"/>
        <end position="785"/>
    </location>
</feature>
<feature type="compositionally biased region" description="Low complexity" evidence="2">
    <location>
        <begin position="873"/>
        <end position="885"/>
    </location>
</feature>
<keyword evidence="3" id="KW-1185">Reference proteome</keyword>
<evidence type="ECO:0000256" key="2">
    <source>
        <dbReference type="SAM" id="MobiDB-lite"/>
    </source>
</evidence>
<evidence type="ECO:0000313" key="3">
    <source>
        <dbReference type="Proteomes" id="UP001318040"/>
    </source>
</evidence>
<dbReference type="GO" id="GO:0016601">
    <property type="term" value="P:Rac protein signal transduction"/>
    <property type="evidence" value="ECO:0007669"/>
    <property type="project" value="TreeGrafter"/>
</dbReference>
<name>A0AAJ7U671_PETMA</name>
<feature type="compositionally biased region" description="Gly residues" evidence="2">
    <location>
        <begin position="659"/>
        <end position="668"/>
    </location>
</feature>
<protein>
    <submittedName>
        <fullName evidence="4 5">Uncharacterized protein KIAA0355 homolog</fullName>
    </submittedName>
</protein>
<dbReference type="PANTHER" id="PTHR15703:SF3">
    <property type="entry name" value="GRANULE ASSOCIATED RAC AND RHOG EFFECTOR PROTEIN 1"/>
    <property type="match status" value="1"/>
</dbReference>
<evidence type="ECO:0000313" key="4">
    <source>
        <dbReference type="RefSeq" id="XP_032830593.1"/>
    </source>
</evidence>
<feature type="compositionally biased region" description="Polar residues" evidence="2">
    <location>
        <begin position="709"/>
        <end position="720"/>
    </location>
</feature>
<feature type="compositionally biased region" description="Basic and acidic residues" evidence="2">
    <location>
        <begin position="1100"/>
        <end position="1109"/>
    </location>
</feature>
<keyword evidence="1" id="KW-0175">Coiled coil</keyword>
<dbReference type="Proteomes" id="UP001318040">
    <property type="component" value="Chromosome 54"/>
</dbReference>
<dbReference type="RefSeq" id="XP_032830593.1">
    <property type="nucleotide sequence ID" value="XM_032974702.1"/>
</dbReference>
<feature type="region of interest" description="Disordered" evidence="2">
    <location>
        <begin position="1081"/>
        <end position="1109"/>
    </location>
</feature>
<dbReference type="PANTHER" id="PTHR15703">
    <property type="entry name" value="RIKEN CDNA 4931406P16 GENE"/>
    <property type="match status" value="1"/>
</dbReference>
<gene>
    <name evidence="4 5" type="primary">GARRE1</name>
</gene>
<dbReference type="KEGG" id="pmrn:116954193"/>
<dbReference type="InterPro" id="IPR043385">
    <property type="entry name" value="GARRE1"/>
</dbReference>
<feature type="compositionally biased region" description="Gly residues" evidence="2">
    <location>
        <begin position="734"/>
        <end position="747"/>
    </location>
</feature>
<feature type="region of interest" description="Disordered" evidence="2">
    <location>
        <begin position="872"/>
        <end position="905"/>
    </location>
</feature>
<evidence type="ECO:0000256" key="1">
    <source>
        <dbReference type="SAM" id="Coils"/>
    </source>
</evidence>
<organism evidence="3 4">
    <name type="scientific">Petromyzon marinus</name>
    <name type="common">Sea lamprey</name>
    <dbReference type="NCBI Taxonomy" id="7757"/>
    <lineage>
        <taxon>Eukaryota</taxon>
        <taxon>Metazoa</taxon>
        <taxon>Chordata</taxon>
        <taxon>Craniata</taxon>
        <taxon>Vertebrata</taxon>
        <taxon>Cyclostomata</taxon>
        <taxon>Hyperoartia</taxon>
        <taxon>Petromyzontiformes</taxon>
        <taxon>Petromyzontidae</taxon>
        <taxon>Petromyzon</taxon>
    </lineage>
</organism>
<dbReference type="CTD" id="9710"/>
<evidence type="ECO:0000313" key="5">
    <source>
        <dbReference type="RefSeq" id="XP_032830595.1"/>
    </source>
</evidence>
<reference evidence="4 5" key="1">
    <citation type="submission" date="2025-04" db="UniProtKB">
        <authorList>
            <consortium name="RefSeq"/>
        </authorList>
    </citation>
    <scope>IDENTIFICATION</scope>
    <source>
        <tissue evidence="4 5">Sperm</tissue>
    </source>
</reference>
<dbReference type="AlphaFoldDB" id="A0AAJ7U671"/>
<dbReference type="RefSeq" id="XP_032830595.1">
    <property type="nucleotide sequence ID" value="XM_032974704.1"/>
</dbReference>
<accession>A0AAJ7U671</accession>
<feature type="region of interest" description="Disordered" evidence="2">
    <location>
        <begin position="649"/>
        <end position="668"/>
    </location>
</feature>
<dbReference type="GO" id="GO:1905762">
    <property type="term" value="F:CCR4-NOT complex binding"/>
    <property type="evidence" value="ECO:0007669"/>
    <property type="project" value="TreeGrafter"/>
</dbReference>